<dbReference type="Proteomes" id="UP000594468">
    <property type="component" value="Chromosome"/>
</dbReference>
<dbReference type="InterPro" id="IPR034660">
    <property type="entry name" value="DinB/YfiT-like"/>
</dbReference>
<dbReference type="AlphaFoldDB" id="A0A7S8E9C3"/>
<reference evidence="2 3" key="1">
    <citation type="submission" date="2020-02" db="EMBL/GenBank/DDBJ databases">
        <authorList>
            <person name="Zheng R.K."/>
            <person name="Sun C.M."/>
        </authorList>
    </citation>
    <scope>NUCLEOTIDE SEQUENCE [LARGE SCALE GENOMIC DNA]</scope>
    <source>
        <strain evidence="3">rifampicinis</strain>
    </source>
</reference>
<organism evidence="2 3">
    <name type="scientific">Phototrophicus methaneseepsis</name>
    <dbReference type="NCBI Taxonomy" id="2710758"/>
    <lineage>
        <taxon>Bacteria</taxon>
        <taxon>Bacillati</taxon>
        <taxon>Chloroflexota</taxon>
        <taxon>Candidatus Thermofontia</taxon>
        <taxon>Phototrophicales</taxon>
        <taxon>Phototrophicaceae</taxon>
        <taxon>Phototrophicus</taxon>
    </lineage>
</organism>
<evidence type="ECO:0000313" key="2">
    <source>
        <dbReference type="EMBL" id="QPC82781.1"/>
    </source>
</evidence>
<keyword evidence="3" id="KW-1185">Reference proteome</keyword>
<dbReference type="RefSeq" id="WP_195170850.1">
    <property type="nucleotide sequence ID" value="NZ_CP062983.1"/>
</dbReference>
<feature type="domain" description="DinB-like" evidence="1">
    <location>
        <begin position="14"/>
        <end position="153"/>
    </location>
</feature>
<dbReference type="Gene3D" id="1.20.120.450">
    <property type="entry name" value="dinb family like domain"/>
    <property type="match status" value="1"/>
</dbReference>
<accession>A0A7S8E9C3</accession>
<evidence type="ECO:0000313" key="3">
    <source>
        <dbReference type="Proteomes" id="UP000594468"/>
    </source>
</evidence>
<sequence length="162" mass="18616">MKPTFVRKYQFSQLEKSITVASYIVAQTDAAAMRTYRDGGSGWTALEALCHLRDFEAVFVARAQVTLDEDHPMLPRPNPDELAIEKRYNEEDPQAVLATWQAHRDQYLALLRSLGDDEALWERTGVHPIHGDLSINEQLVTAAWHDTNHLEQMTRTLTEKRR</sequence>
<name>A0A7S8E9C3_9CHLR</name>
<protein>
    <submittedName>
        <fullName evidence="2">DinB family protein</fullName>
    </submittedName>
</protein>
<gene>
    <name evidence="2" type="ORF">G4Y79_24365</name>
</gene>
<dbReference type="Pfam" id="PF12867">
    <property type="entry name" value="DinB_2"/>
    <property type="match status" value="1"/>
</dbReference>
<proteinExistence type="predicted"/>
<dbReference type="InterPro" id="IPR024775">
    <property type="entry name" value="DinB-like"/>
</dbReference>
<dbReference type="SUPFAM" id="SSF109854">
    <property type="entry name" value="DinB/YfiT-like putative metalloenzymes"/>
    <property type="match status" value="1"/>
</dbReference>
<dbReference type="EMBL" id="CP062983">
    <property type="protein sequence ID" value="QPC82781.1"/>
    <property type="molecule type" value="Genomic_DNA"/>
</dbReference>
<evidence type="ECO:0000259" key="1">
    <source>
        <dbReference type="Pfam" id="PF12867"/>
    </source>
</evidence>
<dbReference type="KEGG" id="pmet:G4Y79_24365"/>